<dbReference type="OrthoDB" id="1467653at2"/>
<comment type="subcellular location">
    <subcellularLocation>
        <location evidence="1">Cell outer membrane</location>
    </subcellularLocation>
</comment>
<keyword evidence="5" id="KW-0812">Transmembrane</keyword>
<keyword evidence="8" id="KW-0732">Signal</keyword>
<dbReference type="PANTHER" id="PTHR30026">
    <property type="entry name" value="OUTER MEMBRANE PROTEIN TOLC"/>
    <property type="match status" value="1"/>
</dbReference>
<dbReference type="EMBL" id="CP003156">
    <property type="protein sequence ID" value="AEV34333.1"/>
    <property type="molecule type" value="Genomic_DNA"/>
</dbReference>
<evidence type="ECO:0000256" key="7">
    <source>
        <dbReference type="ARBA" id="ARBA00023237"/>
    </source>
</evidence>
<dbReference type="HOGENOM" id="CLU_1093459_0_0_10"/>
<dbReference type="Pfam" id="PF02321">
    <property type="entry name" value="OEP"/>
    <property type="match status" value="1"/>
</dbReference>
<dbReference type="InterPro" id="IPR003423">
    <property type="entry name" value="OMP_efflux"/>
</dbReference>
<name>G8R5L7_OWEHD</name>
<evidence type="ECO:0000256" key="6">
    <source>
        <dbReference type="ARBA" id="ARBA00023136"/>
    </source>
</evidence>
<dbReference type="eggNOG" id="COG1538">
    <property type="taxonomic scope" value="Bacteria"/>
</dbReference>
<dbReference type="Gene3D" id="1.20.1600.10">
    <property type="entry name" value="Outer membrane efflux proteins (OEP)"/>
    <property type="match status" value="1"/>
</dbReference>
<reference evidence="9 10" key="1">
    <citation type="journal article" date="2012" name="Stand. Genomic Sci.">
        <title>Genome sequence of the orange-pigmented seawater bacterium Owenweeksia hongkongensis type strain (UST20020801(T)).</title>
        <authorList>
            <person name="Riedel T."/>
            <person name="Held B."/>
            <person name="Nolan M."/>
            <person name="Lucas S."/>
            <person name="Lapidus A."/>
            <person name="Tice H."/>
            <person name="Del Rio T.G."/>
            <person name="Cheng J.F."/>
            <person name="Han C."/>
            <person name="Tapia R."/>
            <person name="Goodwin L.A."/>
            <person name="Pitluck S."/>
            <person name="Liolios K."/>
            <person name="Mavromatis K."/>
            <person name="Pagani I."/>
            <person name="Ivanova N."/>
            <person name="Mikhailova N."/>
            <person name="Pati A."/>
            <person name="Chen A."/>
            <person name="Palaniappan K."/>
            <person name="Rohde M."/>
            <person name="Tindall B.J."/>
            <person name="Detter J.C."/>
            <person name="Goker M."/>
            <person name="Woyke T."/>
            <person name="Bristow J."/>
            <person name="Eisen J.A."/>
            <person name="Markowitz V."/>
            <person name="Hugenholtz P."/>
            <person name="Klenk H.P."/>
            <person name="Kyrpides N.C."/>
        </authorList>
    </citation>
    <scope>NUCLEOTIDE SEQUENCE</scope>
    <source>
        <strain evidence="10">DSM 17368 / JCM 12287 / NRRL B-23963</strain>
    </source>
</reference>
<dbReference type="AlphaFoldDB" id="G8R5L7"/>
<keyword evidence="3" id="KW-0813">Transport</keyword>
<proteinExistence type="inferred from homology"/>
<keyword evidence="4" id="KW-1134">Transmembrane beta strand</keyword>
<dbReference type="InterPro" id="IPR051906">
    <property type="entry name" value="TolC-like"/>
</dbReference>
<dbReference type="STRING" id="926562.Oweho_3383"/>
<keyword evidence="7" id="KW-0998">Cell outer membrane</keyword>
<keyword evidence="6" id="KW-0472">Membrane</keyword>
<evidence type="ECO:0000256" key="2">
    <source>
        <dbReference type="ARBA" id="ARBA00007613"/>
    </source>
</evidence>
<evidence type="ECO:0000256" key="5">
    <source>
        <dbReference type="ARBA" id="ARBA00022692"/>
    </source>
</evidence>
<gene>
    <name evidence="9" type="ordered locus">Oweho_3383</name>
</gene>
<evidence type="ECO:0000313" key="9">
    <source>
        <dbReference type="EMBL" id="AEV34333.1"/>
    </source>
</evidence>
<protein>
    <submittedName>
        <fullName evidence="9">Outer membrane protein</fullName>
    </submittedName>
</protein>
<dbReference type="GO" id="GO:0015562">
    <property type="term" value="F:efflux transmembrane transporter activity"/>
    <property type="evidence" value="ECO:0007669"/>
    <property type="project" value="InterPro"/>
</dbReference>
<evidence type="ECO:0000256" key="3">
    <source>
        <dbReference type="ARBA" id="ARBA00022448"/>
    </source>
</evidence>
<dbReference type="SUPFAM" id="SSF56954">
    <property type="entry name" value="Outer membrane efflux proteins (OEP)"/>
    <property type="match status" value="1"/>
</dbReference>
<accession>G8R5L7</accession>
<dbReference type="GO" id="GO:0009279">
    <property type="term" value="C:cell outer membrane"/>
    <property type="evidence" value="ECO:0007669"/>
    <property type="project" value="UniProtKB-SubCell"/>
</dbReference>
<dbReference type="GO" id="GO:1990281">
    <property type="term" value="C:efflux pump complex"/>
    <property type="evidence" value="ECO:0007669"/>
    <property type="project" value="TreeGrafter"/>
</dbReference>
<evidence type="ECO:0000256" key="8">
    <source>
        <dbReference type="SAM" id="SignalP"/>
    </source>
</evidence>
<dbReference type="Proteomes" id="UP000005631">
    <property type="component" value="Chromosome"/>
</dbReference>
<evidence type="ECO:0000313" key="10">
    <source>
        <dbReference type="Proteomes" id="UP000005631"/>
    </source>
</evidence>
<comment type="similarity">
    <text evidence="2">Belongs to the outer membrane factor (OMF) (TC 1.B.17) family.</text>
</comment>
<dbReference type="PANTHER" id="PTHR30026:SF20">
    <property type="entry name" value="OUTER MEMBRANE PROTEIN TOLC"/>
    <property type="match status" value="1"/>
</dbReference>
<dbReference type="RefSeq" id="WP_014203680.1">
    <property type="nucleotide sequence ID" value="NC_016599.1"/>
</dbReference>
<feature type="signal peptide" evidence="8">
    <location>
        <begin position="1"/>
        <end position="19"/>
    </location>
</feature>
<sequence length="254" mass="28510">MMKHNLYFFLLLFCYGALGQGVAEGELATREDSITAAIGVNLAEYLPPLSLLIEVAKENSPELDFNMASTKQQEYELGLVKKDWTNLVSIGAQYRYGAVSGGGVTSNQALLFPQDLSVGAYAFLSVGIPLSYFVGRKDQIRSAEMSVEIEEAKKVAQERATEREVVETYNRLLLIQELIRISSEAKESSDLIYEMSVEQFRDGELTLDQLGANTSLKARYSTEYESYKYEFSITYLQLERLIGMPISKLQNTQN</sequence>
<dbReference type="KEGG" id="oho:Oweho_3383"/>
<dbReference type="GO" id="GO:0015288">
    <property type="term" value="F:porin activity"/>
    <property type="evidence" value="ECO:0007669"/>
    <property type="project" value="TreeGrafter"/>
</dbReference>
<keyword evidence="10" id="KW-1185">Reference proteome</keyword>
<organism evidence="9 10">
    <name type="scientific">Owenweeksia hongkongensis (strain DSM 17368 / CIP 108786 / JCM 12287 / NRRL B-23963 / UST20020801)</name>
    <dbReference type="NCBI Taxonomy" id="926562"/>
    <lineage>
        <taxon>Bacteria</taxon>
        <taxon>Pseudomonadati</taxon>
        <taxon>Bacteroidota</taxon>
        <taxon>Flavobacteriia</taxon>
        <taxon>Flavobacteriales</taxon>
        <taxon>Owenweeksiaceae</taxon>
        <taxon>Owenweeksia</taxon>
    </lineage>
</organism>
<evidence type="ECO:0000256" key="4">
    <source>
        <dbReference type="ARBA" id="ARBA00022452"/>
    </source>
</evidence>
<evidence type="ECO:0000256" key="1">
    <source>
        <dbReference type="ARBA" id="ARBA00004442"/>
    </source>
</evidence>
<feature type="chain" id="PRO_5003515475" evidence="8">
    <location>
        <begin position="20"/>
        <end position="254"/>
    </location>
</feature>